<evidence type="ECO:0000313" key="2">
    <source>
        <dbReference type="Proteomes" id="UP000011777"/>
    </source>
</evidence>
<dbReference type="EMBL" id="AOGT01000078">
    <property type="protein sequence ID" value="EMG50919.1"/>
    <property type="molecule type" value="Genomic_DNA"/>
</dbReference>
<proteinExistence type="predicted"/>
<dbReference type="AlphaFoldDB" id="M3K7S6"/>
<gene>
    <name evidence="1" type="ORF">G210_5906</name>
</gene>
<organism evidence="1 2">
    <name type="scientific">Candida maltosa (strain Xu316)</name>
    <name type="common">Yeast</name>
    <dbReference type="NCBI Taxonomy" id="1245528"/>
    <lineage>
        <taxon>Eukaryota</taxon>
        <taxon>Fungi</taxon>
        <taxon>Dikarya</taxon>
        <taxon>Ascomycota</taxon>
        <taxon>Saccharomycotina</taxon>
        <taxon>Pichiomycetes</taxon>
        <taxon>Debaryomycetaceae</taxon>
        <taxon>Candida/Lodderomyces clade</taxon>
        <taxon>Candida</taxon>
    </lineage>
</organism>
<name>M3K7S6_CANMX</name>
<sequence>MMKEFQFTKSEVNPIATPVETSYDLFKQNDKIDFSCDATKYRSLVGKLLFAASTVVFNYGLCYSKVEELLVYADCACVSIPGDRKSIT</sequence>
<accession>M3K7S6</accession>
<comment type="caution">
    <text evidence="1">The sequence shown here is derived from an EMBL/GenBank/DDBJ whole genome shotgun (WGS) entry which is preliminary data.</text>
</comment>
<evidence type="ECO:0000313" key="1">
    <source>
        <dbReference type="EMBL" id="EMG50919.1"/>
    </source>
</evidence>
<reference evidence="1 2" key="1">
    <citation type="submission" date="2013-02" db="EMBL/GenBank/DDBJ databases">
        <title>Genome sequence of Candida maltosa Xu316, a potential industrial strain for xylitol and ethanol production.</title>
        <authorList>
            <person name="Yu J."/>
            <person name="Wang Q."/>
            <person name="Geng X."/>
            <person name="Bao W."/>
            <person name="He P."/>
            <person name="Cai J."/>
        </authorList>
    </citation>
    <scope>NUCLEOTIDE SEQUENCE [LARGE SCALE GENOMIC DNA]</scope>
    <source>
        <strain evidence="2">Xu316</strain>
    </source>
</reference>
<protein>
    <submittedName>
        <fullName evidence="1">Polyprotein</fullName>
    </submittedName>
</protein>
<dbReference type="OrthoDB" id="4075035at2759"/>
<dbReference type="Proteomes" id="UP000011777">
    <property type="component" value="Unassembled WGS sequence"/>
</dbReference>
<dbReference type="HOGENOM" id="CLU_2468834_0_0_1"/>
<keyword evidence="2" id="KW-1185">Reference proteome</keyword>